<dbReference type="PANTHER" id="PTHR48081">
    <property type="entry name" value="AB HYDROLASE SUPERFAMILY PROTEIN C4A8.06C"/>
    <property type="match status" value="1"/>
</dbReference>
<organism evidence="3 4">
    <name type="scientific">Dictyobacter kobayashii</name>
    <dbReference type="NCBI Taxonomy" id="2014872"/>
    <lineage>
        <taxon>Bacteria</taxon>
        <taxon>Bacillati</taxon>
        <taxon>Chloroflexota</taxon>
        <taxon>Ktedonobacteria</taxon>
        <taxon>Ktedonobacterales</taxon>
        <taxon>Dictyobacteraceae</taxon>
        <taxon>Dictyobacter</taxon>
    </lineage>
</organism>
<dbReference type="InterPro" id="IPR049492">
    <property type="entry name" value="BD-FAE-like_dom"/>
</dbReference>
<comment type="caution">
    <text evidence="3">The sequence shown here is derived from an EMBL/GenBank/DDBJ whole genome shotgun (WGS) entry which is preliminary data.</text>
</comment>
<dbReference type="EMBL" id="BIFS01000001">
    <property type="protein sequence ID" value="GCE16306.1"/>
    <property type="molecule type" value="Genomic_DNA"/>
</dbReference>
<dbReference type="Pfam" id="PF20434">
    <property type="entry name" value="BD-FAE"/>
    <property type="match status" value="1"/>
</dbReference>
<evidence type="ECO:0000259" key="2">
    <source>
        <dbReference type="Pfam" id="PF20434"/>
    </source>
</evidence>
<keyword evidence="1" id="KW-0378">Hydrolase</keyword>
<name>A0A402AB91_9CHLR</name>
<evidence type="ECO:0000256" key="1">
    <source>
        <dbReference type="ARBA" id="ARBA00022801"/>
    </source>
</evidence>
<dbReference type="InterPro" id="IPR050300">
    <property type="entry name" value="GDXG_lipolytic_enzyme"/>
</dbReference>
<proteinExistence type="predicted"/>
<evidence type="ECO:0000313" key="3">
    <source>
        <dbReference type="EMBL" id="GCE16306.1"/>
    </source>
</evidence>
<dbReference type="AlphaFoldDB" id="A0A402AB91"/>
<gene>
    <name evidence="3" type="ORF">KDK_01060</name>
</gene>
<dbReference type="InterPro" id="IPR029058">
    <property type="entry name" value="AB_hydrolase_fold"/>
</dbReference>
<dbReference type="OrthoDB" id="9794725at2"/>
<feature type="domain" description="BD-FAE-like" evidence="2">
    <location>
        <begin position="50"/>
        <end position="235"/>
    </location>
</feature>
<sequence length="294" mass="32481">MLCFLENDLSIQLERFIVFSTTIPLWEKGQYVPQGNADFMPTLATYVLDSTKKRPAVLICPGGGYGFTSPREAEPVALQYVAAGFHVFVVYYSVTPARHPQPLRDVSRAMNIIRAHADDWHIEEQSIAVCGFSAGGHLAASLGVFWDQSYCSDIPGLKRGQNRPDALILCYPVISSGPFAHRGSFENLLGPTAVPEDLQAMSLEHHINAQTPPTFLWHTVADSAVPVENSLLFAQGLRAQHIPFEIHIYPHGAHGLSLATAETDDGTGQDAHISGWHRLSTEWLWQIFTPVRRA</sequence>
<evidence type="ECO:0000313" key="4">
    <source>
        <dbReference type="Proteomes" id="UP000287188"/>
    </source>
</evidence>
<dbReference type="Gene3D" id="3.40.50.1820">
    <property type="entry name" value="alpha/beta hydrolase"/>
    <property type="match status" value="1"/>
</dbReference>
<reference evidence="4" key="1">
    <citation type="submission" date="2018-12" db="EMBL/GenBank/DDBJ databases">
        <title>Tengunoibacter tsumagoiensis gen. nov., sp. nov., Dictyobacter kobayashii sp. nov., D. alpinus sp. nov., and D. joshuensis sp. nov. and description of Dictyobacteraceae fam. nov. within the order Ktedonobacterales isolated from Tengu-no-mugimeshi.</title>
        <authorList>
            <person name="Wang C.M."/>
            <person name="Zheng Y."/>
            <person name="Sakai Y."/>
            <person name="Toyoda A."/>
            <person name="Minakuchi Y."/>
            <person name="Abe K."/>
            <person name="Yokota A."/>
            <person name="Yabe S."/>
        </authorList>
    </citation>
    <scope>NUCLEOTIDE SEQUENCE [LARGE SCALE GENOMIC DNA]</scope>
    <source>
        <strain evidence="4">Uno11</strain>
    </source>
</reference>
<dbReference type="SUPFAM" id="SSF53474">
    <property type="entry name" value="alpha/beta-Hydrolases"/>
    <property type="match status" value="1"/>
</dbReference>
<protein>
    <submittedName>
        <fullName evidence="3">Acetylesterase</fullName>
    </submittedName>
</protein>
<dbReference type="GO" id="GO:0016787">
    <property type="term" value="F:hydrolase activity"/>
    <property type="evidence" value="ECO:0007669"/>
    <property type="project" value="UniProtKB-KW"/>
</dbReference>
<keyword evidence="4" id="KW-1185">Reference proteome</keyword>
<dbReference type="PANTHER" id="PTHR48081:SF6">
    <property type="entry name" value="PEPTIDASE S9 PROLYL OLIGOPEPTIDASE CATALYTIC DOMAIN-CONTAINING PROTEIN"/>
    <property type="match status" value="1"/>
</dbReference>
<dbReference type="Proteomes" id="UP000287188">
    <property type="component" value="Unassembled WGS sequence"/>
</dbReference>
<accession>A0A402AB91</accession>